<dbReference type="Gene3D" id="2.60.200.20">
    <property type="match status" value="1"/>
</dbReference>
<evidence type="ECO:0000256" key="1">
    <source>
        <dbReference type="SAM" id="MobiDB-lite"/>
    </source>
</evidence>
<sequence>MSSRKKLHLINRNRHLEKSPRKIPPDPPHYASCTNTDFFNGQGPSRVSAVSKALQENGYLDNSFNDDFVSKNRKLKMHRKISSNLNLIKFQPNSPRNLNSRSRSKYKHKFLTPKKSLSSRIPINDFQDPISPTQIKNELTQTQNSSLILKNFFFYSQNVNKWNLYIRNYYSSTSVARLILENGTYSFGRSPQADIRLDSQRVSGKHALLEIGKNMYLHILKSKNGVSIGDFKNKIKQESIIKINNHSRIWLADIEIYVEIHNGTNNIQNQPYWVFHHNESNNTPFLVQPSPKKPSSPYILIEKNQYSNNLAAFPISPTKTPLSKAKPLFKDLPSSPVQSSSFKIHSYNYQNSLENNPYSPALASYKISPQLKPDSYEPSVELNAYPPMTKLEFSSPKKSPSIKKSSEFNISNTIEDFFNNLSISQENCLSDLSDKNIFSNNPTNSLMSKIEITGAQGAQNPIIDKNISRLNKETRESPSFSLKSSQKILIENSNRDFRSSSFYLNYNKTPTKSSPGYNPTILLTPQSIPRIESNPNAFPQVDPIPIYNKQVIVFPEWRAELHSISQTLNTQSTVYSDCDLSQDIYGSQLLAEINSSIFSDKHDSASEFAQLSDINPIIEQLNTPSQYLNCFPSNQLANISPFPPSPPSPSLHLSTSSPYSSSSTDNAFFLDQINSNLCLTSSSSNNCLFFEDEPIEISTNKFQNPNSQPDSNKNNKEIEPECLGFSSFIPSLNSIFKTKSFSHFERNHSFSLAENRSFTQTPAKHRYYSMPKQNIFNIDTIGHDNTSFSKPILSEKIHRIKRSFSFSFISNRSVYSIHRNLSLPTLKTDVSPKQVLDSFKKLSIQNLPVPSLSELGDKYHEHIDHVDKSDFSNALIINNDKCENKEKPPNINKPSLSLEKLKLLMNDIDSKSLTSLLSQSKSLPSIDAFYFDIPGSSLYFDSDKESNLKKISKCSSMSALPDIRTVTVVPQRKYSKPVIKRIKIKFSSAVNDDMSSLNISSKNANCVVNYNHLNKSRSANFENFPEKCQEALRSSCSLQSIKNNNEFDSTFLRNSCAPSSVKSFDLNAEKLKNVRVNYSDPLKLESSIGPVRSKSENTDYRSRLDISNKSSTRSACFISEAPLEHDYITEPISYSNYYNDSHEYSSDEVPTQFETSLDEEYYGFTEKNQIAVKNIVYVEVKKYDSRNRYFVDYVDNKLINSGMHFNLRKLAKSSIPLEPEAHEALNPISHNIDFVTNLSFNNKIDECLKTHESLKNLVDDKDLKTSNDFHDITSDSDNKSLSPKRTSESLYQFENKTKSKKIKLKKKSFIVTDSEEEKSDDLTKFKTTLNMKNDFSQHDTAMNVTHDVSDGSSIKLALRISEKTKKDSCKRQNQSFQKPLQRSSTQSSQRKVDSQKSKKIKIIKHLGVRKIVRNSNFTSHGSINDVCSDGVKNKPLSIPGSGLKCLDIASSLKRLPTMSNAISNSLLRGSSSSVSTLTNVASQSYGVNKTPLQLSKAKGDTCTKPEGINESCSSKDIITDSKNPSAFSNSTNEKVVVRCGNQSTATKRKAYLGVSLRRRSNNINTAFTKFITK</sequence>
<feature type="compositionally biased region" description="Basic and acidic residues" evidence="1">
    <location>
        <begin position="14"/>
        <end position="24"/>
    </location>
</feature>
<dbReference type="InterPro" id="IPR000253">
    <property type="entry name" value="FHA_dom"/>
</dbReference>
<dbReference type="Proteomes" id="UP000187283">
    <property type="component" value="Unassembled WGS sequence"/>
</dbReference>
<keyword evidence="4" id="KW-1185">Reference proteome</keyword>
<evidence type="ECO:0000313" key="3">
    <source>
        <dbReference type="EMBL" id="OMJ12619.1"/>
    </source>
</evidence>
<evidence type="ECO:0000259" key="2">
    <source>
        <dbReference type="PROSITE" id="PS50006"/>
    </source>
</evidence>
<dbReference type="SMART" id="SM00240">
    <property type="entry name" value="FHA"/>
    <property type="match status" value="1"/>
</dbReference>
<feature type="region of interest" description="Disordered" evidence="1">
    <location>
        <begin position="1"/>
        <end position="27"/>
    </location>
</feature>
<gene>
    <name evidence="3" type="ORF">AYI70_g8997</name>
</gene>
<feature type="compositionally biased region" description="Polar residues" evidence="1">
    <location>
        <begin position="1371"/>
        <end position="1389"/>
    </location>
</feature>
<dbReference type="InterPro" id="IPR008984">
    <property type="entry name" value="SMAD_FHA_dom_sf"/>
</dbReference>
<feature type="compositionally biased region" description="Basic residues" evidence="1">
    <location>
        <begin position="1"/>
        <end position="13"/>
    </location>
</feature>
<dbReference type="CDD" id="cd00060">
    <property type="entry name" value="FHA"/>
    <property type="match status" value="1"/>
</dbReference>
<comment type="caution">
    <text evidence="3">The sequence shown here is derived from an EMBL/GenBank/DDBJ whole genome shotgun (WGS) entry which is preliminary data.</text>
</comment>
<evidence type="ECO:0000313" key="4">
    <source>
        <dbReference type="Proteomes" id="UP000187283"/>
    </source>
</evidence>
<proteinExistence type="predicted"/>
<reference evidence="3 4" key="1">
    <citation type="submission" date="2017-01" db="EMBL/GenBank/DDBJ databases">
        <authorList>
            <person name="Mah S.A."/>
            <person name="Swanson W.J."/>
            <person name="Moy G.W."/>
            <person name="Vacquier V.D."/>
        </authorList>
    </citation>
    <scope>NUCLEOTIDE SEQUENCE [LARGE SCALE GENOMIC DNA]</scope>
    <source>
        <strain evidence="3 4">GSMNP</strain>
    </source>
</reference>
<organism evidence="3 4">
    <name type="scientific">Smittium culicis</name>
    <dbReference type="NCBI Taxonomy" id="133412"/>
    <lineage>
        <taxon>Eukaryota</taxon>
        <taxon>Fungi</taxon>
        <taxon>Fungi incertae sedis</taxon>
        <taxon>Zoopagomycota</taxon>
        <taxon>Kickxellomycotina</taxon>
        <taxon>Harpellomycetes</taxon>
        <taxon>Harpellales</taxon>
        <taxon>Legeriomycetaceae</taxon>
        <taxon>Smittium</taxon>
    </lineage>
</organism>
<dbReference type="SUPFAM" id="SSF49879">
    <property type="entry name" value="SMAD/FHA domain"/>
    <property type="match status" value="1"/>
</dbReference>
<feature type="region of interest" description="Disordered" evidence="1">
    <location>
        <begin position="1364"/>
        <end position="1398"/>
    </location>
</feature>
<feature type="domain" description="FHA" evidence="2">
    <location>
        <begin position="185"/>
        <end position="233"/>
    </location>
</feature>
<accession>A0A1R1XDC0</accession>
<dbReference type="EMBL" id="LSSN01003887">
    <property type="protein sequence ID" value="OMJ12619.1"/>
    <property type="molecule type" value="Genomic_DNA"/>
</dbReference>
<protein>
    <recommendedName>
        <fullName evidence="2">FHA domain-containing protein</fullName>
    </recommendedName>
</protein>
<dbReference type="Pfam" id="PF00498">
    <property type="entry name" value="FHA"/>
    <property type="match status" value="1"/>
</dbReference>
<name>A0A1R1XDC0_9FUNG</name>
<dbReference type="PROSITE" id="PS50006">
    <property type="entry name" value="FHA_DOMAIN"/>
    <property type="match status" value="1"/>
</dbReference>
<dbReference type="OrthoDB" id="5600584at2759"/>